<feature type="region of interest" description="Disordered" evidence="9">
    <location>
        <begin position="311"/>
        <end position="337"/>
    </location>
</feature>
<dbReference type="PANTHER" id="PTHR31651">
    <property type="match status" value="1"/>
</dbReference>
<feature type="compositionally biased region" description="Basic and acidic residues" evidence="9">
    <location>
        <begin position="261"/>
        <end position="272"/>
    </location>
</feature>
<name>A0A0S4J5Y3_BODSA</name>
<evidence type="ECO:0000313" key="12">
    <source>
        <dbReference type="Proteomes" id="UP000051952"/>
    </source>
</evidence>
<reference evidence="12" key="1">
    <citation type="submission" date="2015-09" db="EMBL/GenBank/DDBJ databases">
        <authorList>
            <consortium name="Pathogen Informatics"/>
        </authorList>
    </citation>
    <scope>NUCLEOTIDE SEQUENCE [LARGE SCALE GENOMIC DNA]</scope>
    <source>
        <strain evidence="12">Lake Konstanz</strain>
    </source>
</reference>
<dbReference type="OrthoDB" id="191139at2759"/>
<evidence type="ECO:0000256" key="1">
    <source>
        <dbReference type="ARBA" id="ARBA00004141"/>
    </source>
</evidence>
<dbReference type="PANTHER" id="PTHR31651:SF33">
    <property type="entry name" value="PROTEIN PIN-LIKES 1"/>
    <property type="match status" value="1"/>
</dbReference>
<comment type="function">
    <text evidence="7">Involved in cellular auxin homeostasis by regulating auxin metabolism. Regulates intracellular auxin accumulation at the endoplasmic reticulum and thus auxin availability for nuclear auxin signaling.</text>
</comment>
<keyword evidence="5 10" id="KW-1133">Transmembrane helix</keyword>
<comment type="similarity">
    <text evidence="8">Belongs to the auxin efflux carrier (TC 2.A.69.2) family.</text>
</comment>
<dbReference type="GO" id="GO:0012505">
    <property type="term" value="C:endomembrane system"/>
    <property type="evidence" value="ECO:0007669"/>
    <property type="project" value="UniProtKB-SubCell"/>
</dbReference>
<dbReference type="GO" id="GO:0016020">
    <property type="term" value="C:membrane"/>
    <property type="evidence" value="ECO:0007669"/>
    <property type="project" value="UniProtKB-SubCell"/>
</dbReference>
<gene>
    <name evidence="11" type="ORF">BSAL_90070c</name>
</gene>
<feature type="transmembrane region" description="Helical" evidence="10">
    <location>
        <begin position="422"/>
        <end position="443"/>
    </location>
</feature>
<dbReference type="GO" id="GO:0055085">
    <property type="term" value="P:transmembrane transport"/>
    <property type="evidence" value="ECO:0007669"/>
    <property type="project" value="InterPro"/>
</dbReference>
<evidence type="ECO:0000256" key="10">
    <source>
        <dbReference type="SAM" id="Phobius"/>
    </source>
</evidence>
<evidence type="ECO:0000256" key="5">
    <source>
        <dbReference type="ARBA" id="ARBA00022989"/>
    </source>
</evidence>
<keyword evidence="4 10" id="KW-0812">Transmembrane</keyword>
<evidence type="ECO:0008006" key="13">
    <source>
        <dbReference type="Google" id="ProtNLM"/>
    </source>
</evidence>
<dbReference type="EMBL" id="CYKH01001169">
    <property type="protein sequence ID" value="CUG85535.1"/>
    <property type="molecule type" value="Genomic_DNA"/>
</dbReference>
<evidence type="ECO:0000256" key="8">
    <source>
        <dbReference type="ARBA" id="ARBA00025752"/>
    </source>
</evidence>
<comment type="subcellular location">
    <subcellularLocation>
        <location evidence="2">Endomembrane system</location>
    </subcellularLocation>
    <subcellularLocation>
        <location evidence="1">Membrane</location>
        <topology evidence="1">Multi-pass membrane protein</topology>
    </subcellularLocation>
</comment>
<keyword evidence="12" id="KW-1185">Reference proteome</keyword>
<dbReference type="Proteomes" id="UP000051952">
    <property type="component" value="Unassembled WGS sequence"/>
</dbReference>
<keyword evidence="3" id="KW-0813">Transport</keyword>
<dbReference type="InterPro" id="IPR045033">
    <property type="entry name" value="PILS1/3/4/5/7"/>
</dbReference>
<feature type="compositionally biased region" description="Basic and acidic residues" evidence="9">
    <location>
        <begin position="318"/>
        <end position="334"/>
    </location>
</feature>
<feature type="transmembrane region" description="Helical" evidence="10">
    <location>
        <begin position="354"/>
        <end position="375"/>
    </location>
</feature>
<accession>A0A0S4J5Y3</accession>
<organism evidence="11 12">
    <name type="scientific">Bodo saltans</name>
    <name type="common">Flagellated protozoan</name>
    <dbReference type="NCBI Taxonomy" id="75058"/>
    <lineage>
        <taxon>Eukaryota</taxon>
        <taxon>Discoba</taxon>
        <taxon>Euglenozoa</taxon>
        <taxon>Kinetoplastea</taxon>
        <taxon>Metakinetoplastina</taxon>
        <taxon>Eubodonida</taxon>
        <taxon>Bodonidae</taxon>
        <taxon>Bodo</taxon>
    </lineage>
</organism>
<evidence type="ECO:0000256" key="6">
    <source>
        <dbReference type="ARBA" id="ARBA00023136"/>
    </source>
</evidence>
<feature type="transmembrane region" description="Helical" evidence="10">
    <location>
        <begin position="51"/>
        <end position="72"/>
    </location>
</feature>
<dbReference type="Pfam" id="PF03547">
    <property type="entry name" value="Mem_trans"/>
    <property type="match status" value="2"/>
</dbReference>
<feature type="transmembrane region" description="Helical" evidence="10">
    <location>
        <begin position="455"/>
        <end position="476"/>
    </location>
</feature>
<feature type="transmembrane region" description="Helical" evidence="10">
    <location>
        <begin position="153"/>
        <end position="171"/>
    </location>
</feature>
<dbReference type="VEuPathDB" id="TriTrypDB:BSAL_90070c"/>
<evidence type="ECO:0000256" key="7">
    <source>
        <dbReference type="ARBA" id="ARBA00025100"/>
    </source>
</evidence>
<evidence type="ECO:0000256" key="2">
    <source>
        <dbReference type="ARBA" id="ARBA00004308"/>
    </source>
</evidence>
<protein>
    <recommendedName>
        <fullName evidence="13">Membrane transporter</fullName>
    </recommendedName>
</protein>
<feature type="transmembrane region" description="Helical" evidence="10">
    <location>
        <begin position="183"/>
        <end position="202"/>
    </location>
</feature>
<keyword evidence="6 10" id="KW-0472">Membrane</keyword>
<feature type="transmembrane region" description="Helical" evidence="10">
    <location>
        <begin position="381"/>
        <end position="402"/>
    </location>
</feature>
<evidence type="ECO:0000256" key="4">
    <source>
        <dbReference type="ARBA" id="ARBA00022692"/>
    </source>
</evidence>
<feature type="region of interest" description="Disordered" evidence="9">
    <location>
        <begin position="239"/>
        <end position="272"/>
    </location>
</feature>
<dbReference type="InterPro" id="IPR004776">
    <property type="entry name" value="Mem_transp_PIN-like"/>
</dbReference>
<sequence length="493" mass="54144">MASAIGSGISFALPEQSIKDVNFLNGNLFSPCFSFANLVVSLTWDLVVKSWVMFLFAFITLGTSQAVGILCAKFCCSDEWMSVDELTASDKKMKRRVVAAGCDGDANVERDAATGGANSVGSFLWKKLKQAITTPSPKDYETMYLITMGTQNTGNFPIGLLVSLVGNIAWYDTAAYNQSLSVIFVYTALWTLFIWSIGLWTVQRGSKLRRLAHQEQFAAREREEQDVVDEETLRHLASLDDLTSATKREHHRQQPRSATTMDRRATSPRFDDNESLDDVVSVVKQYTHEMLEMNCSITTLDLQCAAPQDEENVADGPIPKHSDAEVHFPDETNEKPQPLPQHAILAQKLSRINLPIVGCVLGIVIALVPPLRWIFHTAPLQVVVGGIGLIGDGCVPLSLLILGANLTSGGLKPLLKIDPRYLLVGTIAKTILIPAINVGIFFFCDFAGILPEDRVLRITVWVEIIAPSAVMATVICRLEDYMAECATGLLLVQ</sequence>
<dbReference type="AlphaFoldDB" id="A0A0S4J5Y3"/>
<proteinExistence type="inferred from homology"/>
<evidence type="ECO:0000313" key="11">
    <source>
        <dbReference type="EMBL" id="CUG85535.1"/>
    </source>
</evidence>
<feature type="non-terminal residue" evidence="11">
    <location>
        <position position="493"/>
    </location>
</feature>
<evidence type="ECO:0000256" key="9">
    <source>
        <dbReference type="SAM" id="MobiDB-lite"/>
    </source>
</evidence>
<evidence type="ECO:0000256" key="3">
    <source>
        <dbReference type="ARBA" id="ARBA00022448"/>
    </source>
</evidence>